<dbReference type="InterPro" id="IPR023198">
    <property type="entry name" value="PGP-like_dom2"/>
</dbReference>
<organism evidence="1">
    <name type="scientific">mine drainage metagenome</name>
    <dbReference type="NCBI Taxonomy" id="410659"/>
    <lineage>
        <taxon>unclassified sequences</taxon>
        <taxon>metagenomes</taxon>
        <taxon>ecological metagenomes</taxon>
    </lineage>
</organism>
<dbReference type="InterPro" id="IPR050155">
    <property type="entry name" value="HAD-like_hydrolase_sf"/>
</dbReference>
<dbReference type="InterPro" id="IPR036412">
    <property type="entry name" value="HAD-like_sf"/>
</dbReference>
<dbReference type="SFLD" id="SFLDS00003">
    <property type="entry name" value="Haloacid_Dehalogenase"/>
    <property type="match status" value="1"/>
</dbReference>
<dbReference type="Gene3D" id="1.10.150.240">
    <property type="entry name" value="Putative phosphatase, domain 2"/>
    <property type="match status" value="1"/>
</dbReference>
<proteinExistence type="predicted"/>
<dbReference type="InterPro" id="IPR023214">
    <property type="entry name" value="HAD_sf"/>
</dbReference>
<dbReference type="Gene3D" id="3.40.50.1000">
    <property type="entry name" value="HAD superfamily/HAD-like"/>
    <property type="match status" value="1"/>
</dbReference>
<keyword evidence="1" id="KW-0378">Hydrolase</keyword>
<dbReference type="InterPro" id="IPR006439">
    <property type="entry name" value="HAD-SF_hydro_IA"/>
</dbReference>
<dbReference type="NCBIfam" id="TIGR01549">
    <property type="entry name" value="HAD-SF-IA-v1"/>
    <property type="match status" value="1"/>
</dbReference>
<reference evidence="1" key="1">
    <citation type="submission" date="2016-10" db="EMBL/GenBank/DDBJ databases">
        <title>Sequence of Gallionella enrichment culture.</title>
        <authorList>
            <person name="Poehlein A."/>
            <person name="Muehling M."/>
            <person name="Daniel R."/>
        </authorList>
    </citation>
    <scope>NUCLEOTIDE SEQUENCE</scope>
</reference>
<dbReference type="SFLD" id="SFLDG01129">
    <property type="entry name" value="C1.5:_HAD__Beta-PGM__Phosphata"/>
    <property type="match status" value="1"/>
</dbReference>
<accession>A0A1J5Q078</accession>
<dbReference type="Pfam" id="PF00702">
    <property type="entry name" value="Hydrolase"/>
    <property type="match status" value="1"/>
</dbReference>
<dbReference type="GO" id="GO:0008967">
    <property type="term" value="F:phosphoglycolate phosphatase activity"/>
    <property type="evidence" value="ECO:0007669"/>
    <property type="project" value="UniProtKB-EC"/>
</dbReference>
<dbReference type="PANTHER" id="PTHR43434:SF1">
    <property type="entry name" value="PHOSPHOGLYCOLATE PHOSPHATASE"/>
    <property type="match status" value="1"/>
</dbReference>
<comment type="caution">
    <text evidence="1">The sequence shown here is derived from an EMBL/GenBank/DDBJ whole genome shotgun (WGS) entry which is preliminary data.</text>
</comment>
<dbReference type="PRINTS" id="PR00413">
    <property type="entry name" value="HADHALOGNASE"/>
</dbReference>
<gene>
    <name evidence="1" type="primary">gph_30</name>
    <name evidence="1" type="ORF">GALL_415620</name>
</gene>
<dbReference type="PANTHER" id="PTHR43434">
    <property type="entry name" value="PHOSPHOGLYCOLATE PHOSPHATASE"/>
    <property type="match status" value="1"/>
</dbReference>
<dbReference type="AlphaFoldDB" id="A0A1J5Q078"/>
<name>A0A1J5Q078_9ZZZZ</name>
<dbReference type="EMBL" id="MLJW01001781">
    <property type="protein sequence ID" value="OIQ76754.1"/>
    <property type="molecule type" value="Genomic_DNA"/>
</dbReference>
<evidence type="ECO:0000313" key="1">
    <source>
        <dbReference type="EMBL" id="OIQ76754.1"/>
    </source>
</evidence>
<sequence>MTITGILFDKDGTLFDFNGTWCRFTELLLTDLADGDTDRATALGRAVGYDLTTRRFAPDSPIIAHTPDEIALDLLPHLPGKTVAALVAQMNALSAEVGPVPATALAPLLDHLRARGLKLGVATNDAEAAARAQLVSLGLADHFDYIAGFDTGHGGKPQPGMLLAFAAAHGLTPSEVLMVGDSRHDLIAGRAAGMRTLAVLTGIAETADLAPLAEAVLPDIGHLPGWLDAHGHRKSGD</sequence>
<dbReference type="GO" id="GO:0005829">
    <property type="term" value="C:cytosol"/>
    <property type="evidence" value="ECO:0007669"/>
    <property type="project" value="TreeGrafter"/>
</dbReference>
<protein>
    <submittedName>
        <fullName evidence="1">Phosphoglycolate phosphatase</fullName>
        <ecNumber evidence="1">3.1.3.18</ecNumber>
    </submittedName>
</protein>
<dbReference type="GO" id="GO:0006281">
    <property type="term" value="P:DNA repair"/>
    <property type="evidence" value="ECO:0007669"/>
    <property type="project" value="TreeGrafter"/>
</dbReference>
<dbReference type="NCBIfam" id="TIGR01509">
    <property type="entry name" value="HAD-SF-IA-v3"/>
    <property type="match status" value="1"/>
</dbReference>
<dbReference type="SUPFAM" id="SSF56784">
    <property type="entry name" value="HAD-like"/>
    <property type="match status" value="1"/>
</dbReference>
<dbReference type="EC" id="3.1.3.18" evidence="1"/>